<dbReference type="CDD" id="cd03319">
    <property type="entry name" value="L-Ala-DL-Glu_epimerase"/>
    <property type="match status" value="1"/>
</dbReference>
<dbReference type="InterPro" id="IPR013341">
    <property type="entry name" value="Mandelate_racemase_N_dom"/>
</dbReference>
<feature type="binding site" evidence="6">
    <location>
        <position position="187"/>
    </location>
    <ligand>
        <name>Mg(2+)</name>
        <dbReference type="ChEBI" id="CHEBI:18420"/>
    </ligand>
</feature>
<feature type="binding site" evidence="6">
    <location>
        <position position="213"/>
    </location>
    <ligand>
        <name>Mg(2+)</name>
        <dbReference type="ChEBI" id="CHEBI:18420"/>
    </ligand>
</feature>
<dbReference type="SUPFAM" id="SSF51604">
    <property type="entry name" value="Enolase C-terminal domain-like"/>
    <property type="match status" value="1"/>
</dbReference>
<keyword evidence="2 6" id="KW-0479">Metal-binding</keyword>
<dbReference type="EC" id="5.1.1.-" evidence="7"/>
<feature type="active site" description="Proton acceptor; specific for (R)-substrate epimerization" evidence="5">
    <location>
        <position position="160"/>
    </location>
</feature>
<evidence type="ECO:0000256" key="2">
    <source>
        <dbReference type="ARBA" id="ARBA00022723"/>
    </source>
</evidence>
<dbReference type="Gene3D" id="3.20.20.120">
    <property type="entry name" value="Enolase-like C-terminal domain"/>
    <property type="match status" value="1"/>
</dbReference>
<comment type="similarity">
    <text evidence="1 7">Belongs to the mandelate racemase/muconate lactonizing enzyme family.</text>
</comment>
<evidence type="ECO:0000256" key="4">
    <source>
        <dbReference type="ARBA" id="ARBA00023235"/>
    </source>
</evidence>
<organism evidence="9 10">
    <name type="scientific">Neolewinella aurantiaca</name>
    <dbReference type="NCBI Taxonomy" id="2602767"/>
    <lineage>
        <taxon>Bacteria</taxon>
        <taxon>Pseudomonadati</taxon>
        <taxon>Bacteroidota</taxon>
        <taxon>Saprospiria</taxon>
        <taxon>Saprospirales</taxon>
        <taxon>Lewinellaceae</taxon>
        <taxon>Neolewinella</taxon>
    </lineage>
</organism>
<accession>A0A5C7FXR8</accession>
<dbReference type="Pfam" id="PF02746">
    <property type="entry name" value="MR_MLE_N"/>
    <property type="match status" value="1"/>
</dbReference>
<dbReference type="Gene3D" id="3.30.390.10">
    <property type="entry name" value="Enolase-like, N-terminal domain"/>
    <property type="match status" value="1"/>
</dbReference>
<evidence type="ECO:0000256" key="6">
    <source>
        <dbReference type="PIRSR" id="PIRSR634603-3"/>
    </source>
</evidence>
<proteinExistence type="inferred from homology"/>
<keyword evidence="10" id="KW-1185">Reference proteome</keyword>
<dbReference type="GO" id="GO:0000287">
    <property type="term" value="F:magnesium ion binding"/>
    <property type="evidence" value="ECO:0007669"/>
    <property type="project" value="UniProtKB-ARBA"/>
</dbReference>
<evidence type="ECO:0000256" key="5">
    <source>
        <dbReference type="PIRSR" id="PIRSR634603-1"/>
    </source>
</evidence>
<dbReference type="InterPro" id="IPR034603">
    <property type="entry name" value="Dipeptide_epimerase"/>
</dbReference>
<gene>
    <name evidence="9" type="ORF">FUA23_07305</name>
</gene>
<feature type="active site" description="Proton acceptor; specific for (S)-substrate epimerization" evidence="5">
    <location>
        <position position="262"/>
    </location>
</feature>
<evidence type="ECO:0000256" key="1">
    <source>
        <dbReference type="ARBA" id="ARBA00008031"/>
    </source>
</evidence>
<dbReference type="PANTHER" id="PTHR48073:SF2">
    <property type="entry name" value="O-SUCCINYLBENZOATE SYNTHASE"/>
    <property type="match status" value="1"/>
</dbReference>
<dbReference type="OrthoDB" id="9775391at2"/>
<dbReference type="RefSeq" id="WP_147930076.1">
    <property type="nucleotide sequence ID" value="NZ_VOXD01000008.1"/>
</dbReference>
<dbReference type="InterPro" id="IPR029065">
    <property type="entry name" value="Enolase_C-like"/>
</dbReference>
<keyword evidence="4 7" id="KW-0413">Isomerase</keyword>
<dbReference type="SFLD" id="SFLDG00180">
    <property type="entry name" value="muconate_cycloisomerase"/>
    <property type="match status" value="1"/>
</dbReference>
<sequence>MRITSVDYERHDLRLTEPYTIAYETIDRATNFILYLGTDRGIVGMGCAAPDMGVTGETAAEVEEAIRSVISPALLGQNPLRYAWLLESLGGRLKSSALAMADLALHDLIAKIADVPLYQLMGGYRDCIATSVTITILPMAETMDKAAEFVGQGFGIIKVKGGLDVDLDLARLRSIRKKYPKIALRFDGNQGYSLDEALRFVTDAQSIGVEILEQPTSVEDEEHMGEVSLGGTLPVMADESLKTLKDAFRLTRHDFTDMINIKLQKVGGLAPALHINSVARAAGNEVMIGCLDECGLGIAAGLHFALSRPNVLFADLDGHLDFVDDPFTDLFTLEKGILRPNGKAGLGRSSYT</sequence>
<dbReference type="PANTHER" id="PTHR48073">
    <property type="entry name" value="O-SUCCINYLBENZOATE SYNTHASE-RELATED"/>
    <property type="match status" value="1"/>
</dbReference>
<evidence type="ECO:0000256" key="3">
    <source>
        <dbReference type="ARBA" id="ARBA00022842"/>
    </source>
</evidence>
<evidence type="ECO:0000259" key="8">
    <source>
        <dbReference type="SMART" id="SM00922"/>
    </source>
</evidence>
<feature type="domain" description="Mandelate racemase/muconate lactonizing enzyme C-terminal" evidence="8">
    <location>
        <begin position="140"/>
        <end position="234"/>
    </location>
</feature>
<dbReference type="AlphaFoldDB" id="A0A5C7FXR8"/>
<evidence type="ECO:0000313" key="9">
    <source>
        <dbReference type="EMBL" id="TXF90319.1"/>
    </source>
</evidence>
<keyword evidence="3 6" id="KW-0460">Magnesium</keyword>
<evidence type="ECO:0000256" key="7">
    <source>
        <dbReference type="RuleBase" id="RU366006"/>
    </source>
</evidence>
<comment type="caution">
    <text evidence="9">The sequence shown here is derived from an EMBL/GenBank/DDBJ whole genome shotgun (WGS) entry which is preliminary data.</text>
</comment>
<dbReference type="EMBL" id="VOXD01000008">
    <property type="protein sequence ID" value="TXF90319.1"/>
    <property type="molecule type" value="Genomic_DNA"/>
</dbReference>
<name>A0A5C7FXR8_9BACT</name>
<comment type="cofactor">
    <cofactor evidence="6 7">
        <name>Mg(2+)</name>
        <dbReference type="ChEBI" id="CHEBI:18420"/>
    </cofactor>
    <text evidence="6 7">Binds 1 Mg(2+) ion per subunit.</text>
</comment>
<dbReference type="InterPro" id="IPR013342">
    <property type="entry name" value="Mandelate_racemase_C"/>
</dbReference>
<reference evidence="9 10" key="1">
    <citation type="submission" date="2019-08" db="EMBL/GenBank/DDBJ databases">
        <title>Lewinella sp. strain SSH13 Genome sequencing and assembly.</title>
        <authorList>
            <person name="Kim I."/>
        </authorList>
    </citation>
    <scope>NUCLEOTIDE SEQUENCE [LARGE SCALE GENOMIC DNA]</scope>
    <source>
        <strain evidence="9 10">SSH13</strain>
    </source>
</reference>
<dbReference type="InterPro" id="IPR029017">
    <property type="entry name" value="Enolase-like_N"/>
</dbReference>
<dbReference type="Proteomes" id="UP000321907">
    <property type="component" value="Unassembled WGS sequence"/>
</dbReference>
<dbReference type="SFLD" id="SFLDS00001">
    <property type="entry name" value="Enolase"/>
    <property type="match status" value="1"/>
</dbReference>
<dbReference type="Pfam" id="PF13378">
    <property type="entry name" value="MR_MLE_C"/>
    <property type="match status" value="1"/>
</dbReference>
<evidence type="ECO:0000313" key="10">
    <source>
        <dbReference type="Proteomes" id="UP000321907"/>
    </source>
</evidence>
<dbReference type="GO" id="GO:0016855">
    <property type="term" value="F:racemase and epimerase activity, acting on amino acids and derivatives"/>
    <property type="evidence" value="ECO:0007669"/>
    <property type="project" value="UniProtKB-UniRule"/>
</dbReference>
<dbReference type="GO" id="GO:0006518">
    <property type="term" value="P:peptide metabolic process"/>
    <property type="evidence" value="ECO:0007669"/>
    <property type="project" value="UniProtKB-ARBA"/>
</dbReference>
<protein>
    <recommendedName>
        <fullName evidence="7">Dipeptide epimerase</fullName>
        <ecNumber evidence="7">5.1.1.-</ecNumber>
    </recommendedName>
</protein>
<dbReference type="InterPro" id="IPR036849">
    <property type="entry name" value="Enolase-like_C_sf"/>
</dbReference>
<dbReference type="SUPFAM" id="SSF54826">
    <property type="entry name" value="Enolase N-terminal domain-like"/>
    <property type="match status" value="1"/>
</dbReference>
<dbReference type="SMART" id="SM00922">
    <property type="entry name" value="MR_MLE"/>
    <property type="match status" value="1"/>
</dbReference>
<feature type="binding site" evidence="6">
    <location>
        <position position="238"/>
    </location>
    <ligand>
        <name>Mg(2+)</name>
        <dbReference type="ChEBI" id="CHEBI:18420"/>
    </ligand>
</feature>